<accession>A0A286UIV4</accession>
<dbReference type="InterPro" id="IPR036864">
    <property type="entry name" value="Zn2-C6_fun-type_DNA-bd_sf"/>
</dbReference>
<evidence type="ECO:0000313" key="6">
    <source>
        <dbReference type="EMBL" id="PAV19404.1"/>
    </source>
</evidence>
<dbReference type="CDD" id="cd12148">
    <property type="entry name" value="fungal_TF_MHR"/>
    <property type="match status" value="1"/>
</dbReference>
<dbReference type="EMBL" id="NBII01000004">
    <property type="protein sequence ID" value="PAV19404.1"/>
    <property type="molecule type" value="Genomic_DNA"/>
</dbReference>
<dbReference type="AlphaFoldDB" id="A0A286UIV4"/>
<dbReference type="GO" id="GO:0008270">
    <property type="term" value="F:zinc ion binding"/>
    <property type="evidence" value="ECO:0007669"/>
    <property type="project" value="InterPro"/>
</dbReference>
<keyword evidence="2" id="KW-0479">Metal-binding</keyword>
<dbReference type="PANTHER" id="PTHR31001">
    <property type="entry name" value="UNCHARACTERIZED TRANSCRIPTIONAL REGULATORY PROTEIN"/>
    <property type="match status" value="1"/>
</dbReference>
<dbReference type="Pfam" id="PF04082">
    <property type="entry name" value="Fungal_trans"/>
    <property type="match status" value="1"/>
</dbReference>
<comment type="subcellular location">
    <subcellularLocation>
        <location evidence="1">Nucleus</location>
    </subcellularLocation>
</comment>
<dbReference type="PANTHER" id="PTHR31001:SF56">
    <property type="entry name" value="ZN(2)-C6 FUNGAL-TYPE DOMAIN-CONTAINING PROTEIN"/>
    <property type="match status" value="1"/>
</dbReference>
<dbReference type="OrthoDB" id="424974at2759"/>
<dbReference type="SMART" id="SM00906">
    <property type="entry name" value="Fungal_trans"/>
    <property type="match status" value="1"/>
</dbReference>
<name>A0A286UIV4_9AGAM</name>
<evidence type="ECO:0000313" key="7">
    <source>
        <dbReference type="Proteomes" id="UP000217199"/>
    </source>
</evidence>
<dbReference type="GO" id="GO:0003677">
    <property type="term" value="F:DNA binding"/>
    <property type="evidence" value="ECO:0007669"/>
    <property type="project" value="InterPro"/>
</dbReference>
<dbReference type="GO" id="GO:0006351">
    <property type="term" value="P:DNA-templated transcription"/>
    <property type="evidence" value="ECO:0007669"/>
    <property type="project" value="InterPro"/>
</dbReference>
<evidence type="ECO:0000259" key="5">
    <source>
        <dbReference type="PROSITE" id="PS50048"/>
    </source>
</evidence>
<dbReference type="Proteomes" id="UP000217199">
    <property type="component" value="Unassembled WGS sequence"/>
</dbReference>
<feature type="region of interest" description="Disordered" evidence="4">
    <location>
        <begin position="650"/>
        <end position="671"/>
    </location>
</feature>
<evidence type="ECO:0000256" key="2">
    <source>
        <dbReference type="ARBA" id="ARBA00022723"/>
    </source>
</evidence>
<organism evidence="6 7">
    <name type="scientific">Pyrrhoderma noxium</name>
    <dbReference type="NCBI Taxonomy" id="2282107"/>
    <lineage>
        <taxon>Eukaryota</taxon>
        <taxon>Fungi</taxon>
        <taxon>Dikarya</taxon>
        <taxon>Basidiomycota</taxon>
        <taxon>Agaricomycotina</taxon>
        <taxon>Agaricomycetes</taxon>
        <taxon>Hymenochaetales</taxon>
        <taxon>Hymenochaetaceae</taxon>
        <taxon>Pyrrhoderma</taxon>
    </lineage>
</organism>
<dbReference type="CDD" id="cd00067">
    <property type="entry name" value="GAL4"/>
    <property type="match status" value="1"/>
</dbReference>
<dbReference type="InterPro" id="IPR001138">
    <property type="entry name" value="Zn2Cys6_DnaBD"/>
</dbReference>
<dbReference type="PROSITE" id="PS50048">
    <property type="entry name" value="ZN2_CY6_FUNGAL_2"/>
    <property type="match status" value="1"/>
</dbReference>
<feature type="region of interest" description="Disordered" evidence="4">
    <location>
        <begin position="844"/>
        <end position="869"/>
    </location>
</feature>
<keyword evidence="7" id="KW-1185">Reference proteome</keyword>
<dbReference type="PROSITE" id="PS00463">
    <property type="entry name" value="ZN2_CY6_FUNGAL_1"/>
    <property type="match status" value="1"/>
</dbReference>
<dbReference type="InParanoid" id="A0A286UIV4"/>
<feature type="domain" description="Zn(2)-C6 fungal-type" evidence="5">
    <location>
        <begin position="40"/>
        <end position="69"/>
    </location>
</feature>
<dbReference type="GO" id="GO:0000981">
    <property type="term" value="F:DNA-binding transcription factor activity, RNA polymerase II-specific"/>
    <property type="evidence" value="ECO:0007669"/>
    <property type="project" value="InterPro"/>
</dbReference>
<feature type="compositionally biased region" description="Polar residues" evidence="4">
    <location>
        <begin position="844"/>
        <end position="867"/>
    </location>
</feature>
<comment type="caution">
    <text evidence="6">The sequence shown here is derived from an EMBL/GenBank/DDBJ whole genome shotgun (WGS) entry which is preliminary data.</text>
</comment>
<sequence>MPPAHRSRDNEGRITDAPGLELRRVRDRELQLKRITGEISCAECRRLKLKCDKKVPCSSCTRRGCKHICPTGVNKDAASRIARSGGSDGHIPSVEDSTSQKLRAMSDRIRMLEDALQIECGQKHPLLTPELLAVKQGIVTSNNMYDEDSDTEEMRGSFGVLSVDENKSMRFLGATAVEQSLLMDVYDPVAHALKRNSTLVSLPHEILQASNMWPFTPMYLSNEAHAIQLATFLPSYQRASALIEAFFGNLSWFMSSIERSHVQGELMTMFYKDFKPVPADSMKLCHMHDLALLYSVFSNGSVADLTQPTAGSEGLRYNQLTRAALGIHPVIEYASLSAIQALIMMATYSIYLCDKNFHETSYKTLSLAVMLSSTIGLHRDPARWKLDPRMVQRRRRVFWELFGHDQWKSMMTGRPPHFTSQMADCEYPNDNGATIDEDGTTVESVWHWKYRFSREVLSPLAVKLCGARPLKYSEVMELDRLIQNFKVHPYTQKTSNTDSADITGEFIYLHPYVSIWWRDGTSHSLHRNYFARALLEYPNDPMGSPFAPSFLTTYKTALTLIKIAQGAQKAAPLIMLRMWIVWSRALACSIVVALVAIKGSAVSFAHEAFLELKRTLELFEKVVHHPIIKHGIVIIRRLYKRAAAIHENQHEDLNSQDSSPDSDGQSPSLPIIRGELDDADEELLLLRGTTRFVQQRFADLSPSIPLPFTVPENPILNHLDNLLPIMDTTFQQTSGRTYSLEPRTSRNDDLNIGTTGSPESMNLVDFLNTKAGRRDKRPASGPIPKHADQTQSTTGQMDSLFSQAGFWLTEADQSQLAALNSNEQHQAYFDEATRYSLLQNNNQPYQEQSWGQDPPLQRNSRSPSSENGILDLNLDAFNDLGLGSSPYEVPREVENSNQPLAAQDSPPEASFASVNLNSASLFQMDESATDAAWRSLLQQSGIQNGGFGTANWTNLMQ</sequence>
<feature type="region of interest" description="Disordered" evidence="4">
    <location>
        <begin position="883"/>
        <end position="908"/>
    </location>
</feature>
<dbReference type="GO" id="GO:0005634">
    <property type="term" value="C:nucleus"/>
    <property type="evidence" value="ECO:0007669"/>
    <property type="project" value="UniProtKB-SubCell"/>
</dbReference>
<proteinExistence type="predicted"/>
<reference evidence="6 7" key="1">
    <citation type="journal article" date="2017" name="Mol. Ecol.">
        <title>Comparative and population genomic landscape of Phellinus noxius: A hypervariable fungus causing root rot in trees.</title>
        <authorList>
            <person name="Chung C.L."/>
            <person name="Lee T.J."/>
            <person name="Akiba M."/>
            <person name="Lee H.H."/>
            <person name="Kuo T.H."/>
            <person name="Liu D."/>
            <person name="Ke H.M."/>
            <person name="Yokoi T."/>
            <person name="Roa M.B."/>
            <person name="Lu M.J."/>
            <person name="Chang Y.Y."/>
            <person name="Ann P.J."/>
            <person name="Tsai J.N."/>
            <person name="Chen C.Y."/>
            <person name="Tzean S.S."/>
            <person name="Ota Y."/>
            <person name="Hattori T."/>
            <person name="Sahashi N."/>
            <person name="Liou R.F."/>
            <person name="Kikuchi T."/>
            <person name="Tsai I.J."/>
        </authorList>
    </citation>
    <scope>NUCLEOTIDE SEQUENCE [LARGE SCALE GENOMIC DNA]</scope>
    <source>
        <strain evidence="6 7">FFPRI411160</strain>
    </source>
</reference>
<gene>
    <name evidence="6" type="ORF">PNOK_0433800</name>
</gene>
<feature type="region of interest" description="Disordered" evidence="4">
    <location>
        <begin position="735"/>
        <end position="795"/>
    </location>
</feature>
<dbReference type="InterPro" id="IPR050613">
    <property type="entry name" value="Sec_Metabolite_Reg"/>
</dbReference>
<dbReference type="Gene3D" id="4.10.240.10">
    <property type="entry name" value="Zn(2)-C6 fungal-type DNA-binding domain"/>
    <property type="match status" value="1"/>
</dbReference>
<feature type="region of interest" description="Disordered" evidence="4">
    <location>
        <begin position="80"/>
        <end position="99"/>
    </location>
</feature>
<dbReference type="SUPFAM" id="SSF57701">
    <property type="entry name" value="Zn2/Cys6 DNA-binding domain"/>
    <property type="match status" value="1"/>
</dbReference>
<dbReference type="InterPro" id="IPR007219">
    <property type="entry name" value="XnlR_reg_dom"/>
</dbReference>
<keyword evidence="3" id="KW-0539">Nucleus</keyword>
<evidence type="ECO:0000256" key="4">
    <source>
        <dbReference type="SAM" id="MobiDB-lite"/>
    </source>
</evidence>
<evidence type="ECO:0000256" key="3">
    <source>
        <dbReference type="ARBA" id="ARBA00023242"/>
    </source>
</evidence>
<protein>
    <recommendedName>
        <fullName evidence="5">Zn(2)-C6 fungal-type domain-containing protein</fullName>
    </recommendedName>
</protein>
<evidence type="ECO:0000256" key="1">
    <source>
        <dbReference type="ARBA" id="ARBA00004123"/>
    </source>
</evidence>
<dbReference type="STRING" id="2282107.A0A286UIV4"/>
<feature type="compositionally biased region" description="Low complexity" evidence="4">
    <location>
        <begin position="655"/>
        <end position="668"/>
    </location>
</feature>